<feature type="compositionally biased region" description="Basic and acidic residues" evidence="1">
    <location>
        <begin position="1"/>
        <end position="20"/>
    </location>
</feature>
<feature type="compositionally biased region" description="Basic and acidic residues" evidence="1">
    <location>
        <begin position="73"/>
        <end position="97"/>
    </location>
</feature>
<gene>
    <name evidence="2" type="ORF">TSAR_012608</name>
</gene>
<evidence type="ECO:0000256" key="1">
    <source>
        <dbReference type="SAM" id="MobiDB-lite"/>
    </source>
</evidence>
<accession>A0A232EFQ2</accession>
<comment type="caution">
    <text evidence="2">The sequence shown here is derived from an EMBL/GenBank/DDBJ whole genome shotgun (WGS) entry which is preliminary data.</text>
</comment>
<dbReference type="AlphaFoldDB" id="A0A232EFQ2"/>
<reference evidence="2 3" key="1">
    <citation type="journal article" date="2017" name="Curr. Biol.">
        <title>The Evolution of Venom by Co-option of Single-Copy Genes.</title>
        <authorList>
            <person name="Martinson E.O."/>
            <person name="Mrinalini"/>
            <person name="Kelkar Y.D."/>
            <person name="Chang C.H."/>
            <person name="Werren J.H."/>
        </authorList>
    </citation>
    <scope>NUCLEOTIDE SEQUENCE [LARGE SCALE GENOMIC DNA]</scope>
    <source>
        <strain evidence="2 3">Alberta</strain>
        <tissue evidence="2">Whole body</tissue>
    </source>
</reference>
<protein>
    <submittedName>
        <fullName evidence="2">Uncharacterized protein</fullName>
    </submittedName>
</protein>
<dbReference type="Proteomes" id="UP000215335">
    <property type="component" value="Unassembled WGS sequence"/>
</dbReference>
<evidence type="ECO:0000313" key="2">
    <source>
        <dbReference type="EMBL" id="OXU17177.1"/>
    </source>
</evidence>
<dbReference type="EMBL" id="NNAY01004958">
    <property type="protein sequence ID" value="OXU17177.1"/>
    <property type="molecule type" value="Genomic_DNA"/>
</dbReference>
<keyword evidence="3" id="KW-1185">Reference proteome</keyword>
<proteinExistence type="predicted"/>
<name>A0A232EFQ2_9HYME</name>
<feature type="region of interest" description="Disordered" evidence="1">
    <location>
        <begin position="1"/>
        <end position="97"/>
    </location>
</feature>
<sequence length="169" mass="20195">MEEIEKMKTIKREYEQDKVQQDNVSQIHENIKVDRKEREMKQKSKTSQHEREIEQKNHKPESKQENYQISKPSETKDKNDSKSKEKSEFRGERKEYEQKQKLAVLFTVSSRSVFLVSNLEGNQDYADHLVHFLLRNKPITIYDYGVDDFEQLYTLNPKVEKLTLGNINK</sequence>
<organism evidence="2 3">
    <name type="scientific">Trichomalopsis sarcophagae</name>
    <dbReference type="NCBI Taxonomy" id="543379"/>
    <lineage>
        <taxon>Eukaryota</taxon>
        <taxon>Metazoa</taxon>
        <taxon>Ecdysozoa</taxon>
        <taxon>Arthropoda</taxon>
        <taxon>Hexapoda</taxon>
        <taxon>Insecta</taxon>
        <taxon>Pterygota</taxon>
        <taxon>Neoptera</taxon>
        <taxon>Endopterygota</taxon>
        <taxon>Hymenoptera</taxon>
        <taxon>Apocrita</taxon>
        <taxon>Proctotrupomorpha</taxon>
        <taxon>Chalcidoidea</taxon>
        <taxon>Pteromalidae</taxon>
        <taxon>Pteromalinae</taxon>
        <taxon>Trichomalopsis</taxon>
    </lineage>
</organism>
<evidence type="ECO:0000313" key="3">
    <source>
        <dbReference type="Proteomes" id="UP000215335"/>
    </source>
</evidence>
<feature type="compositionally biased region" description="Basic and acidic residues" evidence="1">
    <location>
        <begin position="29"/>
        <end position="64"/>
    </location>
</feature>